<dbReference type="InterPro" id="IPR000073">
    <property type="entry name" value="AB_hydrolase_1"/>
</dbReference>
<organism evidence="2 3">
    <name type="scientific">Clostridium oceanicum</name>
    <dbReference type="NCBI Taxonomy" id="1543"/>
    <lineage>
        <taxon>Bacteria</taxon>
        <taxon>Bacillati</taxon>
        <taxon>Bacillota</taxon>
        <taxon>Clostridia</taxon>
        <taxon>Eubacteriales</taxon>
        <taxon>Clostridiaceae</taxon>
        <taxon>Clostridium</taxon>
    </lineage>
</organism>
<dbReference type="Proteomes" id="UP001501510">
    <property type="component" value="Unassembled WGS sequence"/>
</dbReference>
<evidence type="ECO:0000259" key="1">
    <source>
        <dbReference type="Pfam" id="PF00561"/>
    </source>
</evidence>
<feature type="domain" description="AB hydrolase-1" evidence="1">
    <location>
        <begin position="45"/>
        <end position="277"/>
    </location>
</feature>
<dbReference type="PANTHER" id="PTHR43798">
    <property type="entry name" value="MONOACYLGLYCEROL LIPASE"/>
    <property type="match status" value="1"/>
</dbReference>
<evidence type="ECO:0000313" key="2">
    <source>
        <dbReference type="EMBL" id="GAA0742305.1"/>
    </source>
</evidence>
<name>A0ABN1JMS1_9CLOT</name>
<accession>A0ABN1JMS1</accession>
<dbReference type="Gene3D" id="3.40.50.1820">
    <property type="entry name" value="alpha/beta hydrolase"/>
    <property type="match status" value="1"/>
</dbReference>
<dbReference type="SUPFAM" id="SSF53474">
    <property type="entry name" value="alpha/beta-Hydrolases"/>
    <property type="match status" value="1"/>
</dbReference>
<dbReference type="InterPro" id="IPR000639">
    <property type="entry name" value="Epox_hydrolase-like"/>
</dbReference>
<dbReference type="RefSeq" id="WP_343761943.1">
    <property type="nucleotide sequence ID" value="NZ_BAAACG010000010.1"/>
</dbReference>
<dbReference type="PANTHER" id="PTHR43798:SF33">
    <property type="entry name" value="HYDROLASE, PUTATIVE (AFU_ORTHOLOGUE AFUA_2G14860)-RELATED"/>
    <property type="match status" value="1"/>
</dbReference>
<reference evidence="2 3" key="1">
    <citation type="journal article" date="2019" name="Int. J. Syst. Evol. Microbiol.">
        <title>The Global Catalogue of Microorganisms (GCM) 10K type strain sequencing project: providing services to taxonomists for standard genome sequencing and annotation.</title>
        <authorList>
            <consortium name="The Broad Institute Genomics Platform"/>
            <consortium name="The Broad Institute Genome Sequencing Center for Infectious Disease"/>
            <person name="Wu L."/>
            <person name="Ma J."/>
        </authorList>
    </citation>
    <scope>NUCLEOTIDE SEQUENCE [LARGE SCALE GENOMIC DNA]</scope>
    <source>
        <strain evidence="2 3">JCM 1407</strain>
    </source>
</reference>
<comment type="caution">
    <text evidence="2">The sequence shown here is derived from an EMBL/GenBank/DDBJ whole genome shotgun (WGS) entry which is preliminary data.</text>
</comment>
<proteinExistence type="predicted"/>
<dbReference type="PRINTS" id="PR00111">
    <property type="entry name" value="ABHYDROLASE"/>
</dbReference>
<dbReference type="Pfam" id="PF00561">
    <property type="entry name" value="Abhydrolase_1"/>
    <property type="match status" value="1"/>
</dbReference>
<protein>
    <submittedName>
        <fullName evidence="2">Alpha/beta hydrolase</fullName>
    </submittedName>
</protein>
<sequence>MGKTIYTIRKRELNDTTRASIKGDFVKLSNGYTYYELKGDKDAKTIVLVHGNAAPSFTWDYNVQPLVDRGFRVLRYDIYGHGYSDRPKLETYNKSLYDQQLIELLEKLNIKESVYLVGTSQGGSICAYFTAKHPELVEKIAFLSPLFDKFEGEDKVKIMKSKKGEELMNQMGDEMLLDPSNVFYSNDKKEELSKKLKNQLMYKGKKRAILANIRGDGLDDATIYYEKVKNQNIPMLLTWGEYDRSISKESMDRLRKLIPNMKFKLIRNASHLVHYEFPDKINPIIIDFLTKDNTNNM</sequence>
<gene>
    <name evidence="2" type="ORF">GCM10008906_24620</name>
</gene>
<keyword evidence="3" id="KW-1185">Reference proteome</keyword>
<keyword evidence="2" id="KW-0378">Hydrolase</keyword>
<dbReference type="InterPro" id="IPR029058">
    <property type="entry name" value="AB_hydrolase_fold"/>
</dbReference>
<evidence type="ECO:0000313" key="3">
    <source>
        <dbReference type="Proteomes" id="UP001501510"/>
    </source>
</evidence>
<dbReference type="InterPro" id="IPR050266">
    <property type="entry name" value="AB_hydrolase_sf"/>
</dbReference>
<dbReference type="GO" id="GO:0016787">
    <property type="term" value="F:hydrolase activity"/>
    <property type="evidence" value="ECO:0007669"/>
    <property type="project" value="UniProtKB-KW"/>
</dbReference>
<dbReference type="PRINTS" id="PR00412">
    <property type="entry name" value="EPOXHYDRLASE"/>
</dbReference>
<dbReference type="EMBL" id="BAAACG010000010">
    <property type="protein sequence ID" value="GAA0742305.1"/>
    <property type="molecule type" value="Genomic_DNA"/>
</dbReference>